<evidence type="ECO:0000313" key="4">
    <source>
        <dbReference type="Proteomes" id="UP000836841"/>
    </source>
</evidence>
<dbReference type="SMART" id="SM00568">
    <property type="entry name" value="GRAM"/>
    <property type="match status" value="1"/>
</dbReference>
<protein>
    <recommendedName>
        <fullName evidence="2">GRAM domain-containing protein</fullName>
    </recommendedName>
</protein>
<dbReference type="PANTHER" id="PTHR31969">
    <property type="entry name" value="GEM-LIKE PROTEIN 2"/>
    <property type="match status" value="1"/>
</dbReference>
<accession>A0AAU9RKK5</accession>
<dbReference type="Pfam" id="PF02893">
    <property type="entry name" value="GRAM"/>
    <property type="match status" value="1"/>
</dbReference>
<feature type="domain" description="GRAM" evidence="2">
    <location>
        <begin position="31"/>
        <end position="105"/>
    </location>
</feature>
<reference evidence="3 4" key="1">
    <citation type="submission" date="2022-03" db="EMBL/GenBank/DDBJ databases">
        <authorList>
            <person name="Nunn A."/>
            <person name="Chopra R."/>
            <person name="Nunn A."/>
            <person name="Contreras Garrido A."/>
        </authorList>
    </citation>
    <scope>NUCLEOTIDE SEQUENCE [LARGE SCALE GENOMIC DNA]</scope>
</reference>
<dbReference type="InterPro" id="IPR037848">
    <property type="entry name" value="GEM-like"/>
</dbReference>
<evidence type="ECO:0000259" key="2">
    <source>
        <dbReference type="SMART" id="SM00568"/>
    </source>
</evidence>
<dbReference type="Gene3D" id="2.30.29.30">
    <property type="entry name" value="Pleckstrin-homology domain (PH domain)/Phosphotyrosine-binding domain (PTB)"/>
    <property type="match status" value="1"/>
</dbReference>
<evidence type="ECO:0000313" key="3">
    <source>
        <dbReference type="EMBL" id="CAH2042291.1"/>
    </source>
</evidence>
<sequence length="283" mass="31172">MYVKTAPSFADAAMGRLVQGTKVLAEGGYEKIFRKTFDTDPEEQLQNSYACYMSTSAGPLMGVLYVSTAKLAFCSDNLLSDKAGDKIEWDYYKGSTLVKEFKKISFKGNRSITTSHCSLHKLHQAKGWPLAAMTEMTVLMESFNLKAMGRRRQCCDFCINGASQHPLRPVLVKAGAESQKHISRAELKSRAYSAAEMSFFDLISLPKPSKKVNSIFMETCSTPAWVLPLLFTACCKLSLSLSLLPGISKVRSLVMNVTMEVDVAGILTSTTEKCHVDQKVTAS</sequence>
<comment type="similarity">
    <text evidence="1">Belongs to the GEM family.</text>
</comment>
<dbReference type="InterPro" id="IPR011993">
    <property type="entry name" value="PH-like_dom_sf"/>
</dbReference>
<dbReference type="Proteomes" id="UP000836841">
    <property type="component" value="Unassembled WGS sequence"/>
</dbReference>
<organism evidence="3 4">
    <name type="scientific">Thlaspi arvense</name>
    <name type="common">Field penny-cress</name>
    <dbReference type="NCBI Taxonomy" id="13288"/>
    <lineage>
        <taxon>Eukaryota</taxon>
        <taxon>Viridiplantae</taxon>
        <taxon>Streptophyta</taxon>
        <taxon>Embryophyta</taxon>
        <taxon>Tracheophyta</taxon>
        <taxon>Spermatophyta</taxon>
        <taxon>Magnoliopsida</taxon>
        <taxon>eudicotyledons</taxon>
        <taxon>Gunneridae</taxon>
        <taxon>Pentapetalae</taxon>
        <taxon>rosids</taxon>
        <taxon>malvids</taxon>
        <taxon>Brassicales</taxon>
        <taxon>Brassicaceae</taxon>
        <taxon>Thlaspideae</taxon>
        <taxon>Thlaspi</taxon>
    </lineage>
</organism>
<dbReference type="EMBL" id="CAJVSB020000169">
    <property type="protein sequence ID" value="CAH2042291.1"/>
    <property type="molecule type" value="Genomic_DNA"/>
</dbReference>
<proteinExistence type="inferred from homology"/>
<dbReference type="AlphaFoldDB" id="A0AAU9RKK5"/>
<gene>
    <name evidence="3" type="ORF">TAV2_LOCUS4694</name>
</gene>
<dbReference type="InterPro" id="IPR004182">
    <property type="entry name" value="GRAM"/>
</dbReference>
<evidence type="ECO:0000256" key="1">
    <source>
        <dbReference type="ARBA" id="ARBA00009414"/>
    </source>
</evidence>
<keyword evidence="4" id="KW-1185">Reference proteome</keyword>
<name>A0AAU9RKK5_THLAR</name>
<comment type="caution">
    <text evidence="3">The sequence shown here is derived from an EMBL/GenBank/DDBJ whole genome shotgun (WGS) entry which is preliminary data.</text>
</comment>